<protein>
    <recommendedName>
        <fullName evidence="5">Phosphoserine phosphatase</fullName>
        <ecNumber evidence="4">3.1.3.3</ecNumber>
    </recommendedName>
    <alternativeName>
        <fullName evidence="11">O-phosphoserine phosphohydrolase</fullName>
    </alternativeName>
</protein>
<dbReference type="AlphaFoldDB" id="A0AAV3Y354"/>
<keyword evidence="14" id="KW-1185">Reference proteome</keyword>
<comment type="caution">
    <text evidence="13">The sequence shown here is derived from an EMBL/GenBank/DDBJ whole genome shotgun (WGS) entry which is preliminary data.</text>
</comment>
<dbReference type="GO" id="GO:0000287">
    <property type="term" value="F:magnesium ion binding"/>
    <property type="evidence" value="ECO:0007669"/>
    <property type="project" value="TreeGrafter"/>
</dbReference>
<reference evidence="13 14" key="1">
    <citation type="journal article" date="2021" name="Elife">
        <title>Chloroplast acquisition without the gene transfer in kleptoplastic sea slugs, Plakobranchus ocellatus.</title>
        <authorList>
            <person name="Maeda T."/>
            <person name="Takahashi S."/>
            <person name="Yoshida T."/>
            <person name="Shimamura S."/>
            <person name="Takaki Y."/>
            <person name="Nagai Y."/>
            <person name="Toyoda A."/>
            <person name="Suzuki Y."/>
            <person name="Arimoto A."/>
            <person name="Ishii H."/>
            <person name="Satoh N."/>
            <person name="Nishiyama T."/>
            <person name="Hasebe M."/>
            <person name="Maruyama T."/>
            <person name="Minagawa J."/>
            <person name="Obokata J."/>
            <person name="Shigenobu S."/>
        </authorList>
    </citation>
    <scope>NUCLEOTIDE SEQUENCE [LARGE SCALE GENOMIC DNA]</scope>
</reference>
<dbReference type="PANTHER" id="PTHR43344:SF2">
    <property type="entry name" value="PHOSPHOSERINE PHOSPHATASE"/>
    <property type="match status" value="1"/>
</dbReference>
<keyword evidence="9" id="KW-0460">Magnesium</keyword>
<accession>A0AAV3Y354</accession>
<organism evidence="13 14">
    <name type="scientific">Plakobranchus ocellatus</name>
    <dbReference type="NCBI Taxonomy" id="259542"/>
    <lineage>
        <taxon>Eukaryota</taxon>
        <taxon>Metazoa</taxon>
        <taxon>Spiralia</taxon>
        <taxon>Lophotrochozoa</taxon>
        <taxon>Mollusca</taxon>
        <taxon>Gastropoda</taxon>
        <taxon>Heterobranchia</taxon>
        <taxon>Euthyneura</taxon>
        <taxon>Panpulmonata</taxon>
        <taxon>Sacoglossa</taxon>
        <taxon>Placobranchoidea</taxon>
        <taxon>Plakobranchidae</taxon>
        <taxon>Plakobranchus</taxon>
    </lineage>
</organism>
<evidence type="ECO:0000256" key="11">
    <source>
        <dbReference type="ARBA" id="ARBA00031693"/>
    </source>
</evidence>
<keyword evidence="6" id="KW-0028">Amino-acid biosynthesis</keyword>
<evidence type="ECO:0000256" key="4">
    <source>
        <dbReference type="ARBA" id="ARBA00012640"/>
    </source>
</evidence>
<evidence type="ECO:0000313" key="14">
    <source>
        <dbReference type="Proteomes" id="UP000735302"/>
    </source>
</evidence>
<dbReference type="Pfam" id="PF00702">
    <property type="entry name" value="Hydrolase"/>
    <property type="match status" value="1"/>
</dbReference>
<evidence type="ECO:0000256" key="6">
    <source>
        <dbReference type="ARBA" id="ARBA00022605"/>
    </source>
</evidence>
<dbReference type="SUPFAM" id="SSF56784">
    <property type="entry name" value="HAD-like"/>
    <property type="match status" value="1"/>
</dbReference>
<dbReference type="EC" id="3.1.3.3" evidence="4"/>
<keyword evidence="7" id="KW-0479">Metal-binding</keyword>
<dbReference type="EMBL" id="BLXT01000474">
    <property type="protein sequence ID" value="GFN77428.1"/>
    <property type="molecule type" value="Genomic_DNA"/>
</dbReference>
<feature type="active site" description="Nucleophile" evidence="12">
    <location>
        <position position="20"/>
    </location>
</feature>
<dbReference type="GO" id="GO:0006564">
    <property type="term" value="P:L-serine biosynthetic process"/>
    <property type="evidence" value="ECO:0007669"/>
    <property type="project" value="UniProtKB-KW"/>
</dbReference>
<sequence length="230" mass="25022">MASKDQVKKCWRLAEAVCFDVDSTVCIDEGLDDLAAFCGVGAEVEKITLKAMGGSMTFREALTQRLNIVQPTQEKLNAFIKDHPPKLSPGVKDLVRLLMRMNKKVFLVSGGFRRIIEPVAVALSLPADHIFANTLLFNNDGSYAGFDLKEPTSESGGKPRAIQQIKEKHGISHLVMVGDGATDMEACPPASAFIGYGGNVVRDKVKNGAAWFVTDFKELIDELETMGTDS</sequence>
<dbReference type="InterPro" id="IPR023214">
    <property type="entry name" value="HAD_sf"/>
</dbReference>
<dbReference type="InterPro" id="IPR050582">
    <property type="entry name" value="HAD-like_SerB"/>
</dbReference>
<dbReference type="PANTHER" id="PTHR43344">
    <property type="entry name" value="PHOSPHOSERINE PHOSPHATASE"/>
    <property type="match status" value="1"/>
</dbReference>
<evidence type="ECO:0000256" key="1">
    <source>
        <dbReference type="ARBA" id="ARBA00001946"/>
    </source>
</evidence>
<dbReference type="GO" id="GO:0005737">
    <property type="term" value="C:cytoplasm"/>
    <property type="evidence" value="ECO:0007669"/>
    <property type="project" value="TreeGrafter"/>
</dbReference>
<feature type="active site" description="Proton donor" evidence="12">
    <location>
        <position position="22"/>
    </location>
</feature>
<proteinExistence type="inferred from homology"/>
<keyword evidence="10" id="KW-0718">Serine biosynthesis</keyword>
<evidence type="ECO:0000313" key="13">
    <source>
        <dbReference type="EMBL" id="GFN77428.1"/>
    </source>
</evidence>
<keyword evidence="8" id="KW-0378">Hydrolase</keyword>
<evidence type="ECO:0000256" key="2">
    <source>
        <dbReference type="ARBA" id="ARBA00005135"/>
    </source>
</evidence>
<evidence type="ECO:0000256" key="7">
    <source>
        <dbReference type="ARBA" id="ARBA00022723"/>
    </source>
</evidence>
<evidence type="ECO:0000256" key="3">
    <source>
        <dbReference type="ARBA" id="ARBA00009184"/>
    </source>
</evidence>
<name>A0AAV3Y354_9GAST</name>
<evidence type="ECO:0000256" key="5">
    <source>
        <dbReference type="ARBA" id="ARBA00015196"/>
    </source>
</evidence>
<evidence type="ECO:0000256" key="9">
    <source>
        <dbReference type="ARBA" id="ARBA00022842"/>
    </source>
</evidence>
<gene>
    <name evidence="13" type="ORF">PoB_000393400</name>
</gene>
<comment type="similarity">
    <text evidence="3">Belongs to the HAD-like hydrolase superfamily. SerB family.</text>
</comment>
<dbReference type="GO" id="GO:0036424">
    <property type="term" value="F:L-phosphoserine phosphatase activity"/>
    <property type="evidence" value="ECO:0007669"/>
    <property type="project" value="InterPro"/>
</dbReference>
<dbReference type="NCBIfam" id="TIGR01488">
    <property type="entry name" value="HAD-SF-IB"/>
    <property type="match status" value="1"/>
</dbReference>
<comment type="cofactor">
    <cofactor evidence="1">
        <name>Mg(2+)</name>
        <dbReference type="ChEBI" id="CHEBI:18420"/>
    </cofactor>
</comment>
<dbReference type="Proteomes" id="UP000735302">
    <property type="component" value="Unassembled WGS sequence"/>
</dbReference>
<evidence type="ECO:0000256" key="8">
    <source>
        <dbReference type="ARBA" id="ARBA00022801"/>
    </source>
</evidence>
<dbReference type="CDD" id="cd04309">
    <property type="entry name" value="HAD_PSP_eu"/>
    <property type="match status" value="1"/>
</dbReference>
<dbReference type="InterPro" id="IPR036412">
    <property type="entry name" value="HAD-like_sf"/>
</dbReference>
<dbReference type="FunFam" id="3.40.50.1000:FF:000077">
    <property type="entry name" value="Phosphoserine phosphatase, chloroplastic"/>
    <property type="match status" value="1"/>
</dbReference>
<dbReference type="Gene3D" id="1.10.150.210">
    <property type="entry name" value="Phosphoserine phosphatase, domain 2"/>
    <property type="match status" value="1"/>
</dbReference>
<comment type="pathway">
    <text evidence="2">Amino-acid biosynthesis; L-serine biosynthesis; L-serine from 3-phospho-D-glycerate: step 3/3.</text>
</comment>
<dbReference type="NCBIfam" id="TIGR00338">
    <property type="entry name" value="serB"/>
    <property type="match status" value="1"/>
</dbReference>
<evidence type="ECO:0000256" key="10">
    <source>
        <dbReference type="ARBA" id="ARBA00023299"/>
    </source>
</evidence>
<dbReference type="Gene3D" id="3.40.50.1000">
    <property type="entry name" value="HAD superfamily/HAD-like"/>
    <property type="match status" value="1"/>
</dbReference>
<dbReference type="InterPro" id="IPR004469">
    <property type="entry name" value="PSP"/>
</dbReference>
<evidence type="ECO:0000256" key="12">
    <source>
        <dbReference type="PIRSR" id="PIRSR604469-1"/>
    </source>
</evidence>